<evidence type="ECO:0000313" key="1">
    <source>
        <dbReference type="EMBL" id="MFC5714428.1"/>
    </source>
</evidence>
<keyword evidence="2" id="KW-1185">Reference proteome</keyword>
<protein>
    <submittedName>
        <fullName evidence="1">Uncharacterized protein</fullName>
    </submittedName>
</protein>
<dbReference type="EMBL" id="JBHSOZ010000016">
    <property type="protein sequence ID" value="MFC5714428.1"/>
    <property type="molecule type" value="Genomic_DNA"/>
</dbReference>
<proteinExistence type="predicted"/>
<name>A0ABW0YTB8_9BACI</name>
<comment type="caution">
    <text evidence="1">The sequence shown here is derived from an EMBL/GenBank/DDBJ whole genome shotgun (WGS) entry which is preliminary data.</text>
</comment>
<accession>A0ABW0YTB8</accession>
<gene>
    <name evidence="1" type="ORF">ACFPU1_16915</name>
</gene>
<dbReference type="RefSeq" id="WP_385943141.1">
    <property type="nucleotide sequence ID" value="NZ_JBHSOZ010000016.1"/>
</dbReference>
<sequence length="161" mass="19075">MSSYNKDEFVVPPSIELIFDNNQLELMNTLCLFYVFFQKKPKKFYKIPDIIFYYSIVNFNLLNVIEAEEDVGFVSRNLYFRYQQNINQLLLELYNLQFVDIKGKVSFKTDQLGARLTTKGNEFVNSLEIEYFVELINKYLEVIEMVDNNTENKNKIKGGKK</sequence>
<dbReference type="Proteomes" id="UP001596142">
    <property type="component" value="Unassembled WGS sequence"/>
</dbReference>
<evidence type="ECO:0000313" key="2">
    <source>
        <dbReference type="Proteomes" id="UP001596142"/>
    </source>
</evidence>
<organism evidence="1 2">
    <name type="scientific">Thalassorhabdus alkalitolerans</name>
    <dbReference type="NCBI Taxonomy" id="2282697"/>
    <lineage>
        <taxon>Bacteria</taxon>
        <taxon>Bacillati</taxon>
        <taxon>Bacillota</taxon>
        <taxon>Bacilli</taxon>
        <taxon>Bacillales</taxon>
        <taxon>Bacillaceae</taxon>
        <taxon>Thalassorhabdus</taxon>
    </lineage>
</organism>
<reference evidence="2" key="1">
    <citation type="journal article" date="2019" name="Int. J. Syst. Evol. Microbiol.">
        <title>The Global Catalogue of Microorganisms (GCM) 10K type strain sequencing project: providing services to taxonomists for standard genome sequencing and annotation.</title>
        <authorList>
            <consortium name="The Broad Institute Genomics Platform"/>
            <consortium name="The Broad Institute Genome Sequencing Center for Infectious Disease"/>
            <person name="Wu L."/>
            <person name="Ma J."/>
        </authorList>
    </citation>
    <scope>NUCLEOTIDE SEQUENCE [LARGE SCALE GENOMIC DNA]</scope>
    <source>
        <strain evidence="2">CECT 7184</strain>
    </source>
</reference>